<proteinExistence type="predicted"/>
<evidence type="ECO:0000313" key="2">
    <source>
        <dbReference type="Proteomes" id="UP001491310"/>
    </source>
</evidence>
<evidence type="ECO:0000313" key="1">
    <source>
        <dbReference type="EMBL" id="KAK9918821.1"/>
    </source>
</evidence>
<organism evidence="1 2">
    <name type="scientific">Coccomyxa subellipsoidea</name>
    <dbReference type="NCBI Taxonomy" id="248742"/>
    <lineage>
        <taxon>Eukaryota</taxon>
        <taxon>Viridiplantae</taxon>
        <taxon>Chlorophyta</taxon>
        <taxon>core chlorophytes</taxon>
        <taxon>Trebouxiophyceae</taxon>
        <taxon>Trebouxiophyceae incertae sedis</taxon>
        <taxon>Coccomyxaceae</taxon>
        <taxon>Coccomyxa</taxon>
    </lineage>
</organism>
<comment type="caution">
    <text evidence="1">The sequence shown here is derived from an EMBL/GenBank/DDBJ whole genome shotgun (WGS) entry which is preliminary data.</text>
</comment>
<gene>
    <name evidence="1" type="ORF">WJX75_007234</name>
</gene>
<name>A0ABR2Z4D6_9CHLO</name>
<reference evidence="1 2" key="1">
    <citation type="journal article" date="2024" name="Nat. Commun.">
        <title>Phylogenomics reveals the evolutionary origins of lichenization in chlorophyte algae.</title>
        <authorList>
            <person name="Puginier C."/>
            <person name="Libourel C."/>
            <person name="Otte J."/>
            <person name="Skaloud P."/>
            <person name="Haon M."/>
            <person name="Grisel S."/>
            <person name="Petersen M."/>
            <person name="Berrin J.G."/>
            <person name="Delaux P.M."/>
            <person name="Dal Grande F."/>
            <person name="Keller J."/>
        </authorList>
    </citation>
    <scope>NUCLEOTIDE SEQUENCE [LARGE SCALE GENOMIC DNA]</scope>
    <source>
        <strain evidence="1 2">SAG 216-7</strain>
    </source>
</reference>
<sequence length="372" mass="39828">MERHQESIIFGTSPARAARVFRIGDRNRIRIIQLAHFHNLTPVSQSSRAYENLSGNSSIMSRNQMGLLLLALSACAVTAQNQMQQGSFFAAPADGGLAYNGHDWWDVRTPEIPKMQSQAALFATAIKSSPGAFAGMFTELVALGYQVDAARSLAYLLNANFTLSGGCPNPPPTAFFTDQLGDAIVRAVALGRNTSDPTPQPLTLTGNLTDTQVANALIAGITLAAKSCGPPNHLSSSSAEQAREKYRNSSCYFVGPVLAWPMNQSTVFAAALAQAVDLTTVQNPWVLGAVLGGIQDCANGPEDLQDPPTWLPKSNGPIDDEERADTIPAIKLQRVQSQEESVPSLPKTQATTQQQIIPFTAVGGRRRLQATL</sequence>
<keyword evidence="2" id="KW-1185">Reference proteome</keyword>
<dbReference type="EMBL" id="JALJOT010000001">
    <property type="protein sequence ID" value="KAK9918821.1"/>
    <property type="molecule type" value="Genomic_DNA"/>
</dbReference>
<accession>A0ABR2Z4D6</accession>
<protein>
    <submittedName>
        <fullName evidence="1">Uncharacterized protein</fullName>
    </submittedName>
</protein>
<dbReference type="Proteomes" id="UP001491310">
    <property type="component" value="Unassembled WGS sequence"/>
</dbReference>